<dbReference type="EnsemblFungi" id="PTTG_27441-t43_1">
    <property type="protein sequence ID" value="PTTG_27441-t43_1-p1"/>
    <property type="gene ID" value="PTTG_27441"/>
</dbReference>
<dbReference type="VEuPathDB" id="FungiDB:PTTG_27441"/>
<sequence length="363" mass="39114">MPKGQAKDKGKGPEPGPAAPQFISIDQLAVLLQNISRPMEPKIEAKSGTDRAVALADALAKYQKLGKAIKLHLAEDGVNFPDWEMSLKATVTRVFESAEYLSASGRDDNEDRAALTGVLVGNSVHPLLVSTVCGKTGRVAYATLQARFANVSWTYIMSRWAKASDPSDISSDLNNAYSEMQTCLDEIEKRVGNISKDLVLALLIHQRCHPHFQGIANTLDARIVVNPKVMISLRTILEIAGRMNTSVVPQQSLVFAYWSTSGAAVSGSGSRGGQATGWGSAIVKPKRQAEEDDNMPPSIARKGKCNGGFSQAVAGGGLLSREGDGRLGTSDSVWKIEDIECLVLSEDQRNDTLTGEVYTRKKK</sequence>
<protein>
    <submittedName>
        <fullName evidence="1 2">Uncharacterized protein</fullName>
    </submittedName>
</protein>
<reference evidence="2" key="4">
    <citation type="submission" date="2025-05" db="UniProtKB">
        <authorList>
            <consortium name="EnsemblFungi"/>
        </authorList>
    </citation>
    <scope>IDENTIFICATION</scope>
    <source>
        <strain evidence="2">isolate 1-1 / race 1 (BBBD)</strain>
    </source>
</reference>
<dbReference type="AlphaFoldDB" id="A0A180GKD3"/>
<evidence type="ECO:0000313" key="1">
    <source>
        <dbReference type="EMBL" id="OAV92994.1"/>
    </source>
</evidence>
<accession>A0A180GKD3</accession>
<reference evidence="1" key="2">
    <citation type="submission" date="2016-05" db="EMBL/GenBank/DDBJ databases">
        <title>Comparative analysis highlights variable genome content of wheat rusts and divergence of the mating loci.</title>
        <authorList>
            <person name="Cuomo C.A."/>
            <person name="Bakkeren G."/>
            <person name="Szabo L."/>
            <person name="Khalil H."/>
            <person name="Joly D."/>
            <person name="Goldberg J."/>
            <person name="Young S."/>
            <person name="Zeng Q."/>
            <person name="Fellers J."/>
        </authorList>
    </citation>
    <scope>NUCLEOTIDE SEQUENCE [LARGE SCALE GENOMIC DNA]</scope>
    <source>
        <strain evidence="1">1-1 BBBD Race 1</strain>
    </source>
</reference>
<organism evidence="1">
    <name type="scientific">Puccinia triticina (isolate 1-1 / race 1 (BBBD))</name>
    <name type="common">Brown leaf rust fungus</name>
    <dbReference type="NCBI Taxonomy" id="630390"/>
    <lineage>
        <taxon>Eukaryota</taxon>
        <taxon>Fungi</taxon>
        <taxon>Dikarya</taxon>
        <taxon>Basidiomycota</taxon>
        <taxon>Pucciniomycotina</taxon>
        <taxon>Pucciniomycetes</taxon>
        <taxon>Pucciniales</taxon>
        <taxon>Pucciniaceae</taxon>
        <taxon>Puccinia</taxon>
    </lineage>
</organism>
<reference evidence="1" key="1">
    <citation type="submission" date="2009-11" db="EMBL/GenBank/DDBJ databases">
        <authorList>
            <consortium name="The Broad Institute Genome Sequencing Platform"/>
            <person name="Ward D."/>
            <person name="Feldgarden M."/>
            <person name="Earl A."/>
            <person name="Young S.K."/>
            <person name="Zeng Q."/>
            <person name="Koehrsen M."/>
            <person name="Alvarado L."/>
            <person name="Berlin A."/>
            <person name="Bochicchio J."/>
            <person name="Borenstein D."/>
            <person name="Chapman S.B."/>
            <person name="Chen Z."/>
            <person name="Engels R."/>
            <person name="Freedman E."/>
            <person name="Gellesch M."/>
            <person name="Goldberg J."/>
            <person name="Griggs A."/>
            <person name="Gujja S."/>
            <person name="Heilman E."/>
            <person name="Heiman D."/>
            <person name="Hepburn T."/>
            <person name="Howarth C."/>
            <person name="Jen D."/>
            <person name="Larson L."/>
            <person name="Lewis B."/>
            <person name="Mehta T."/>
            <person name="Park D."/>
            <person name="Pearson M."/>
            <person name="Roberts A."/>
            <person name="Saif S."/>
            <person name="Shea T."/>
            <person name="Shenoy N."/>
            <person name="Sisk P."/>
            <person name="Stolte C."/>
            <person name="Sykes S."/>
            <person name="Thomson T."/>
            <person name="Walk T."/>
            <person name="White J."/>
            <person name="Yandava C."/>
            <person name="Izard J."/>
            <person name="Baranova O.V."/>
            <person name="Blanton J.M."/>
            <person name="Tanner A.C."/>
            <person name="Dewhirst F.E."/>
            <person name="Haas B."/>
            <person name="Nusbaum C."/>
            <person name="Birren B."/>
        </authorList>
    </citation>
    <scope>NUCLEOTIDE SEQUENCE [LARGE SCALE GENOMIC DNA]</scope>
    <source>
        <strain evidence="1">1-1 BBBD Race 1</strain>
    </source>
</reference>
<dbReference type="Proteomes" id="UP000005240">
    <property type="component" value="Unassembled WGS sequence"/>
</dbReference>
<evidence type="ECO:0000313" key="3">
    <source>
        <dbReference type="Proteomes" id="UP000005240"/>
    </source>
</evidence>
<proteinExistence type="predicted"/>
<dbReference type="OrthoDB" id="2507554at2759"/>
<keyword evidence="3" id="KW-1185">Reference proteome</keyword>
<gene>
    <name evidence="1" type="ORF">PTTG_27441</name>
</gene>
<dbReference type="EMBL" id="ADAS02000056">
    <property type="protein sequence ID" value="OAV92994.1"/>
    <property type="molecule type" value="Genomic_DNA"/>
</dbReference>
<dbReference type="STRING" id="630390.A0A180GKD3"/>
<evidence type="ECO:0000313" key="2">
    <source>
        <dbReference type="EnsemblFungi" id="PTTG_27441-t43_1-p1"/>
    </source>
</evidence>
<reference evidence="2 3" key="3">
    <citation type="journal article" date="2017" name="G3 (Bethesda)">
        <title>Comparative analysis highlights variable genome content of wheat rusts and divergence of the mating loci.</title>
        <authorList>
            <person name="Cuomo C.A."/>
            <person name="Bakkeren G."/>
            <person name="Khalil H.B."/>
            <person name="Panwar V."/>
            <person name="Joly D."/>
            <person name="Linning R."/>
            <person name="Sakthikumar S."/>
            <person name="Song X."/>
            <person name="Adiconis X."/>
            <person name="Fan L."/>
            <person name="Goldberg J.M."/>
            <person name="Levin J.Z."/>
            <person name="Young S."/>
            <person name="Zeng Q."/>
            <person name="Anikster Y."/>
            <person name="Bruce M."/>
            <person name="Wang M."/>
            <person name="Yin C."/>
            <person name="McCallum B."/>
            <person name="Szabo L.J."/>
            <person name="Hulbert S."/>
            <person name="Chen X."/>
            <person name="Fellers J.P."/>
        </authorList>
    </citation>
    <scope>NUCLEOTIDE SEQUENCE</scope>
    <source>
        <strain evidence="3">Isolate 1-1 / race 1 (BBBD)</strain>
        <strain evidence="2">isolate 1-1 / race 1 (BBBD)</strain>
    </source>
</reference>
<name>A0A180GKD3_PUCT1</name>